<proteinExistence type="predicted"/>
<reference evidence="3 4" key="1">
    <citation type="journal article" date="2021" name="Nat. Plants">
        <title>The Taxus genome provides insights into paclitaxel biosynthesis.</title>
        <authorList>
            <person name="Xiong X."/>
            <person name="Gou J."/>
            <person name="Liao Q."/>
            <person name="Li Y."/>
            <person name="Zhou Q."/>
            <person name="Bi G."/>
            <person name="Li C."/>
            <person name="Du R."/>
            <person name="Wang X."/>
            <person name="Sun T."/>
            <person name="Guo L."/>
            <person name="Liang H."/>
            <person name="Lu P."/>
            <person name="Wu Y."/>
            <person name="Zhang Z."/>
            <person name="Ro D.K."/>
            <person name="Shang Y."/>
            <person name="Huang S."/>
            <person name="Yan J."/>
        </authorList>
    </citation>
    <scope>NUCLEOTIDE SEQUENCE [LARGE SCALE GENOMIC DNA]</scope>
    <source>
        <strain evidence="3">Ta-2019</strain>
    </source>
</reference>
<comment type="caution">
    <text evidence="3">The sequence shown here is derived from an EMBL/GenBank/DDBJ whole genome shotgun (WGS) entry which is preliminary data.</text>
</comment>
<dbReference type="SUPFAM" id="SSF54695">
    <property type="entry name" value="POZ domain"/>
    <property type="match status" value="1"/>
</dbReference>
<dbReference type="SMART" id="SM00225">
    <property type="entry name" value="BTB"/>
    <property type="match status" value="1"/>
</dbReference>
<dbReference type="AlphaFoldDB" id="A0AA38KQZ8"/>
<dbReference type="OMA" id="CESHACT"/>
<dbReference type="Gene3D" id="3.30.710.10">
    <property type="entry name" value="Potassium Channel Kv1.1, Chain A"/>
    <property type="match status" value="1"/>
</dbReference>
<dbReference type="InterPro" id="IPR011333">
    <property type="entry name" value="SKP1/BTB/POZ_sf"/>
</dbReference>
<dbReference type="InterPro" id="IPR003131">
    <property type="entry name" value="T1-type_BTB"/>
</dbReference>
<dbReference type="GO" id="GO:0051260">
    <property type="term" value="P:protein homooligomerization"/>
    <property type="evidence" value="ECO:0007669"/>
    <property type="project" value="InterPro"/>
</dbReference>
<evidence type="ECO:0000313" key="3">
    <source>
        <dbReference type="EMBL" id="KAH9307864.1"/>
    </source>
</evidence>
<sequence length="232" mass="26413">VNPNLNATWHIQRVKQISAGQTRTPDLYTLTRIASMGQATRSSLDRPSDIADISYEESEPQDSATGWVVLRVGGQLFETSKQTLCVEDSMLAAWVLRHRNNNSSNEKGDNSFVMKIDRDGHRFRHVLNYLRNGTVWLEDVASLRELLEEAAFFGLNGLQGLCEEKIRTIEEAEETMWKRSGEALQDKILNFVGSFEKLRSRCGNGEVYAVLRGRRLGCRDDEVPEFRLDVDF</sequence>
<feature type="non-terminal residue" evidence="3">
    <location>
        <position position="1"/>
    </location>
</feature>
<accession>A0AA38KQZ8</accession>
<evidence type="ECO:0000256" key="1">
    <source>
        <dbReference type="ARBA" id="ARBA00004906"/>
    </source>
</evidence>
<dbReference type="Pfam" id="PF02214">
    <property type="entry name" value="BTB_2"/>
    <property type="match status" value="1"/>
</dbReference>
<dbReference type="PANTHER" id="PTHR11145">
    <property type="entry name" value="BTB/POZ DOMAIN-CONTAINING ADAPTER FOR CUL3-MEDIATED RHOA DEGRADATION PROTEIN FAMILY MEMBER"/>
    <property type="match status" value="1"/>
</dbReference>
<dbReference type="Proteomes" id="UP000824469">
    <property type="component" value="Unassembled WGS sequence"/>
</dbReference>
<evidence type="ECO:0000259" key="2">
    <source>
        <dbReference type="SMART" id="SM00225"/>
    </source>
</evidence>
<dbReference type="InterPro" id="IPR045068">
    <property type="entry name" value="BACURD1-3"/>
</dbReference>
<evidence type="ECO:0000313" key="4">
    <source>
        <dbReference type="Proteomes" id="UP000824469"/>
    </source>
</evidence>
<name>A0AA38KQZ8_TAXCH</name>
<comment type="pathway">
    <text evidence="1">Protein modification; protein ubiquitination.</text>
</comment>
<organism evidence="3 4">
    <name type="scientific">Taxus chinensis</name>
    <name type="common">Chinese yew</name>
    <name type="synonym">Taxus wallichiana var. chinensis</name>
    <dbReference type="NCBI Taxonomy" id="29808"/>
    <lineage>
        <taxon>Eukaryota</taxon>
        <taxon>Viridiplantae</taxon>
        <taxon>Streptophyta</taxon>
        <taxon>Embryophyta</taxon>
        <taxon>Tracheophyta</taxon>
        <taxon>Spermatophyta</taxon>
        <taxon>Pinopsida</taxon>
        <taxon>Pinidae</taxon>
        <taxon>Conifers II</taxon>
        <taxon>Cupressales</taxon>
        <taxon>Taxaceae</taxon>
        <taxon>Taxus</taxon>
    </lineage>
</organism>
<gene>
    <name evidence="3" type="ORF">KI387_035775</name>
</gene>
<keyword evidence="4" id="KW-1185">Reference proteome</keyword>
<feature type="domain" description="BTB" evidence="2">
    <location>
        <begin position="66"/>
        <end position="170"/>
    </location>
</feature>
<dbReference type="EMBL" id="JAHRHJ020000007">
    <property type="protein sequence ID" value="KAH9307864.1"/>
    <property type="molecule type" value="Genomic_DNA"/>
</dbReference>
<dbReference type="PANTHER" id="PTHR11145:SF8">
    <property type="entry name" value="RE57120P"/>
    <property type="match status" value="1"/>
</dbReference>
<protein>
    <recommendedName>
        <fullName evidence="2">BTB domain-containing protein</fullName>
    </recommendedName>
</protein>
<dbReference type="InterPro" id="IPR000210">
    <property type="entry name" value="BTB/POZ_dom"/>
</dbReference>